<dbReference type="Proteomes" id="UP000032568">
    <property type="component" value="Chromosome"/>
</dbReference>
<evidence type="ECO:0000256" key="2">
    <source>
        <dbReference type="SAM" id="SignalP"/>
    </source>
</evidence>
<feature type="transmembrane region" description="Helical" evidence="1">
    <location>
        <begin position="192"/>
        <end position="208"/>
    </location>
</feature>
<organism evidence="4 5">
    <name type="scientific">Thalassomonas actiniarum</name>
    <dbReference type="NCBI Taxonomy" id="485447"/>
    <lineage>
        <taxon>Bacteria</taxon>
        <taxon>Pseudomonadati</taxon>
        <taxon>Pseudomonadota</taxon>
        <taxon>Gammaproteobacteria</taxon>
        <taxon>Alteromonadales</taxon>
        <taxon>Colwelliaceae</taxon>
        <taxon>Thalassomonas</taxon>
    </lineage>
</organism>
<evidence type="ECO:0000313" key="4">
    <source>
        <dbReference type="EMBL" id="WDD96932.1"/>
    </source>
</evidence>
<feature type="signal peptide" evidence="2">
    <location>
        <begin position="1"/>
        <end position="35"/>
    </location>
</feature>
<gene>
    <name evidence="4" type="ORF">SG35_016380</name>
</gene>
<reference evidence="4 5" key="1">
    <citation type="journal article" date="2015" name="Genome Announc.">
        <title>Draft Genome Sequences of Marine Isolates of Thalassomonas viridans and Thalassomonas actiniarum.</title>
        <authorList>
            <person name="Olonade I."/>
            <person name="van Zyl L.J."/>
            <person name="Trindade M."/>
        </authorList>
    </citation>
    <scope>NUCLEOTIDE SEQUENCE [LARGE SCALE GENOMIC DNA]</scope>
    <source>
        <strain evidence="4 5">A5K-106</strain>
    </source>
</reference>
<keyword evidence="1" id="KW-0812">Transmembrane</keyword>
<sequence length="213" mass="21925">MSYLQVLKLFKSKLKKGLAIVITTAGLFAASSANAALLGLTLEPAPDIFSSFITVDYDMGTEMLTADGFALNFFDGANNAIAGGTFSLNASIDNSGVLSGGSFTITGTTAGFNSGILLTGLLTDLGFDDLGGDPLEFMVDITGGDLMGMYGPVGGIIMTNTGFNANLFTNDFSSGLMAASSDTGVPMTVPEPGGLLLFAVALMGFVASRRRRH</sequence>
<feature type="domain" description="Ice-binding protein C-terminal" evidence="3">
    <location>
        <begin position="188"/>
        <end position="211"/>
    </location>
</feature>
<evidence type="ECO:0000256" key="1">
    <source>
        <dbReference type="SAM" id="Phobius"/>
    </source>
</evidence>
<dbReference type="EMBL" id="CP059735">
    <property type="protein sequence ID" value="WDD96932.1"/>
    <property type="molecule type" value="Genomic_DNA"/>
</dbReference>
<name>A0AAE9YNY5_9GAMM</name>
<dbReference type="RefSeq" id="WP_044835444.1">
    <property type="nucleotide sequence ID" value="NZ_CP059735.1"/>
</dbReference>
<evidence type="ECO:0000259" key="3">
    <source>
        <dbReference type="Pfam" id="PF07589"/>
    </source>
</evidence>
<dbReference type="AlphaFoldDB" id="A0AAE9YNY5"/>
<feature type="chain" id="PRO_5041952164" evidence="2">
    <location>
        <begin position="36"/>
        <end position="213"/>
    </location>
</feature>
<keyword evidence="2" id="KW-0732">Signal</keyword>
<dbReference type="KEGG" id="tact:SG35_016380"/>
<reference evidence="4 5" key="2">
    <citation type="journal article" date="2022" name="Mar. Drugs">
        <title>Bioassay-Guided Fractionation Leads to the Detection of Cholic Acid Generated by the Rare Thalassomonas sp.</title>
        <authorList>
            <person name="Pheiffer F."/>
            <person name="Schneider Y.K."/>
            <person name="Hansen E.H."/>
            <person name="Andersen J.H."/>
            <person name="Isaksson J."/>
            <person name="Busche T."/>
            <person name="R C."/>
            <person name="Kalinowski J."/>
            <person name="Zyl L.V."/>
            <person name="Trindade M."/>
        </authorList>
    </citation>
    <scope>NUCLEOTIDE SEQUENCE [LARGE SCALE GENOMIC DNA]</scope>
    <source>
        <strain evidence="4 5">A5K-106</strain>
    </source>
</reference>
<dbReference type="InterPro" id="IPR013424">
    <property type="entry name" value="Ice-binding_C"/>
</dbReference>
<proteinExistence type="predicted"/>
<dbReference type="Pfam" id="PF07589">
    <property type="entry name" value="PEP-CTERM"/>
    <property type="match status" value="1"/>
</dbReference>
<keyword evidence="1" id="KW-1133">Transmembrane helix</keyword>
<dbReference type="NCBIfam" id="TIGR02595">
    <property type="entry name" value="PEP_CTERM"/>
    <property type="match status" value="1"/>
</dbReference>
<keyword evidence="5" id="KW-1185">Reference proteome</keyword>
<keyword evidence="1" id="KW-0472">Membrane</keyword>
<protein>
    <submittedName>
        <fullName evidence="4">PEP-CTERM sorting domain-containing protein</fullName>
    </submittedName>
</protein>
<accession>A0AAE9YNY5</accession>
<evidence type="ECO:0000313" key="5">
    <source>
        <dbReference type="Proteomes" id="UP000032568"/>
    </source>
</evidence>